<organism evidence="2 3">
    <name type="scientific">Streptomyces triculaminicus</name>
    <dbReference type="NCBI Taxonomy" id="2816232"/>
    <lineage>
        <taxon>Bacteria</taxon>
        <taxon>Bacillati</taxon>
        <taxon>Actinomycetota</taxon>
        <taxon>Actinomycetes</taxon>
        <taxon>Kitasatosporales</taxon>
        <taxon>Streptomycetaceae</taxon>
        <taxon>Streptomyces</taxon>
    </lineage>
</organism>
<dbReference type="AlphaFoldDB" id="A0A939JQS4"/>
<dbReference type="Proteomes" id="UP000664781">
    <property type="component" value="Unassembled WGS sequence"/>
</dbReference>
<evidence type="ECO:0000313" key="3">
    <source>
        <dbReference type="Proteomes" id="UP000664781"/>
    </source>
</evidence>
<feature type="compositionally biased region" description="Basic and acidic residues" evidence="1">
    <location>
        <begin position="134"/>
        <end position="151"/>
    </location>
</feature>
<feature type="compositionally biased region" description="Basic and acidic residues" evidence="1">
    <location>
        <begin position="115"/>
        <end position="124"/>
    </location>
</feature>
<evidence type="ECO:0000313" key="2">
    <source>
        <dbReference type="EMBL" id="MBO0653580.1"/>
    </source>
</evidence>
<gene>
    <name evidence="2" type="ORF">J1792_12535</name>
</gene>
<dbReference type="InterPro" id="IPR043857">
    <property type="entry name" value="DUF5819"/>
</dbReference>
<protein>
    <submittedName>
        <fullName evidence="2">Uncharacterized protein</fullName>
    </submittedName>
</protein>
<comment type="caution">
    <text evidence="2">The sequence shown here is derived from an EMBL/GenBank/DDBJ whole genome shotgun (WGS) entry which is preliminary data.</text>
</comment>
<feature type="region of interest" description="Disordered" evidence="1">
    <location>
        <begin position="115"/>
        <end position="151"/>
    </location>
</feature>
<keyword evidence="3" id="KW-1185">Reference proteome</keyword>
<proteinExistence type="predicted"/>
<name>A0A939JQS4_9ACTN</name>
<accession>A0A939JQS4</accession>
<dbReference type="EMBL" id="JAFMOF010000002">
    <property type="protein sequence ID" value="MBO0653580.1"/>
    <property type="molecule type" value="Genomic_DNA"/>
</dbReference>
<reference evidence="2" key="1">
    <citation type="submission" date="2021-03" db="EMBL/GenBank/DDBJ databases">
        <title>Streptomyces strains.</title>
        <authorList>
            <person name="Lund M.B."/>
            <person name="Toerring T."/>
        </authorList>
    </citation>
    <scope>NUCLEOTIDE SEQUENCE</scope>
    <source>
        <strain evidence="2">JCM 4242</strain>
    </source>
</reference>
<evidence type="ECO:0000256" key="1">
    <source>
        <dbReference type="SAM" id="MobiDB-lite"/>
    </source>
</evidence>
<dbReference type="Pfam" id="PF19136">
    <property type="entry name" value="DUF5819"/>
    <property type="match status" value="1"/>
</dbReference>
<dbReference type="RefSeq" id="WP_207247236.1">
    <property type="nucleotide sequence ID" value="NZ_JAFMOF010000002.1"/>
</dbReference>
<sequence>MMVLALAFHFSMTALYNTPFNPIKEKYGEEINSYMSPHFSQDWHLFAPNPVDTDSGVLIRAKKKSPDGSVVVTKWSDVTSPNLKKLYAERLWPSRATRVPSGVVHQLESWQDPELEKLRSKKEEDGADGTGSKIQERKDSDPPLSQAEEKARDEAIRFTQGFVGTEAEKRWGKGIEYVQVRIVRNEYPRFSQRYARETKGKISYYDLAWMKPVKVKR</sequence>